<organism evidence="1 2">
    <name type="scientific">Imhoffiella purpurea</name>
    <dbReference type="NCBI Taxonomy" id="1249627"/>
    <lineage>
        <taxon>Bacteria</taxon>
        <taxon>Pseudomonadati</taxon>
        <taxon>Pseudomonadota</taxon>
        <taxon>Gammaproteobacteria</taxon>
        <taxon>Chromatiales</taxon>
        <taxon>Chromatiaceae</taxon>
        <taxon>Imhoffiella</taxon>
    </lineage>
</organism>
<dbReference type="Proteomes" id="UP000019460">
    <property type="component" value="Unassembled WGS sequence"/>
</dbReference>
<name>W9VSK4_9GAMM</name>
<dbReference type="EMBL" id="AONC01000073">
    <property type="protein sequence ID" value="EXJ13335.1"/>
    <property type="molecule type" value="Genomic_DNA"/>
</dbReference>
<proteinExistence type="predicted"/>
<accession>W9VSK4</accession>
<comment type="caution">
    <text evidence="1">The sequence shown here is derived from an EMBL/GenBank/DDBJ whole genome shotgun (WGS) entry which is preliminary data.</text>
</comment>
<reference evidence="1 2" key="1">
    <citation type="submission" date="2012-11" db="EMBL/GenBank/DDBJ databases">
        <title>Genome assembly of Thiorhodococcus sp. AK35.</title>
        <authorList>
            <person name="Nupur N."/>
            <person name="Khatri I."/>
            <person name="Subramanian S."/>
            <person name="Pinnaka A."/>
        </authorList>
    </citation>
    <scope>NUCLEOTIDE SEQUENCE [LARGE SCALE GENOMIC DNA]</scope>
    <source>
        <strain evidence="1 2">AK35</strain>
    </source>
</reference>
<evidence type="ECO:0000313" key="2">
    <source>
        <dbReference type="Proteomes" id="UP000019460"/>
    </source>
</evidence>
<evidence type="ECO:0000313" key="1">
    <source>
        <dbReference type="EMBL" id="EXJ13335.1"/>
    </source>
</evidence>
<dbReference type="AlphaFoldDB" id="W9VSK4"/>
<sequence length="180" mass="19758">MLTFANGVKAQTYYVEVVGAEGDADADYSLGVATEVDDYGSTSKTEGNFETDNPYPGEIQWANDQDWIKLSADPLALYRIRITDSNTNSTSDTSIELVDSKGNEITEYVRIRTNGDTSTMAFFNDSSRTSTVYLSISGSDEDATDIGYEVFAEVYLEDDYVISGDIDNALDSLSDADFWA</sequence>
<dbReference type="Gene3D" id="2.60.120.380">
    <property type="match status" value="1"/>
</dbReference>
<gene>
    <name evidence="1" type="ORF">D779_3846</name>
</gene>
<protein>
    <submittedName>
        <fullName evidence="1">Uncharacterized protein</fullName>
    </submittedName>
</protein>
<keyword evidence="2" id="KW-1185">Reference proteome</keyword>